<dbReference type="PRINTS" id="PR01021">
    <property type="entry name" value="OMPADOMAIN"/>
</dbReference>
<accession>A0ABW2Z7V8</accession>
<proteinExistence type="predicted"/>
<evidence type="ECO:0000256" key="4">
    <source>
        <dbReference type="PROSITE-ProRule" id="PRU00473"/>
    </source>
</evidence>
<dbReference type="SUPFAM" id="SSF103088">
    <property type="entry name" value="OmpA-like"/>
    <property type="match status" value="1"/>
</dbReference>
<reference evidence="7" key="1">
    <citation type="journal article" date="2019" name="Int. J. Syst. Evol. Microbiol.">
        <title>The Global Catalogue of Microorganisms (GCM) 10K type strain sequencing project: providing services to taxonomists for standard genome sequencing and annotation.</title>
        <authorList>
            <consortium name="The Broad Institute Genomics Platform"/>
            <consortium name="The Broad Institute Genome Sequencing Center for Infectious Disease"/>
            <person name="Wu L."/>
            <person name="Ma J."/>
        </authorList>
    </citation>
    <scope>NUCLEOTIDE SEQUENCE [LARGE SCALE GENOMIC DNA]</scope>
    <source>
        <strain evidence="7">CCUG 60022</strain>
    </source>
</reference>
<dbReference type="PANTHER" id="PTHR30329">
    <property type="entry name" value="STATOR ELEMENT OF FLAGELLAR MOTOR COMPLEX"/>
    <property type="match status" value="1"/>
</dbReference>
<name>A0ABW2Z7V8_9FLAO</name>
<dbReference type="SUPFAM" id="SSF49478">
    <property type="entry name" value="Cna protein B-type domain"/>
    <property type="match status" value="1"/>
</dbReference>
<protein>
    <submittedName>
        <fullName evidence="6">OmpA family protein</fullName>
    </submittedName>
</protein>
<dbReference type="Proteomes" id="UP001597032">
    <property type="component" value="Unassembled WGS sequence"/>
</dbReference>
<keyword evidence="3" id="KW-0998">Cell outer membrane</keyword>
<feature type="domain" description="OmpA-like" evidence="5">
    <location>
        <begin position="830"/>
        <end position="951"/>
    </location>
</feature>
<keyword evidence="2 4" id="KW-0472">Membrane</keyword>
<dbReference type="PROSITE" id="PS51123">
    <property type="entry name" value="OMPA_2"/>
    <property type="match status" value="1"/>
</dbReference>
<dbReference type="InterPro" id="IPR036737">
    <property type="entry name" value="OmpA-like_sf"/>
</dbReference>
<dbReference type="InterPro" id="IPR006665">
    <property type="entry name" value="OmpA-like"/>
</dbReference>
<gene>
    <name evidence="6" type="ORF">ACFQZW_09930</name>
</gene>
<keyword evidence="7" id="KW-1185">Reference proteome</keyword>
<dbReference type="InterPro" id="IPR011659">
    <property type="entry name" value="WD40"/>
</dbReference>
<evidence type="ECO:0000256" key="2">
    <source>
        <dbReference type="ARBA" id="ARBA00023136"/>
    </source>
</evidence>
<dbReference type="InterPro" id="IPR006664">
    <property type="entry name" value="OMP_bac"/>
</dbReference>
<evidence type="ECO:0000259" key="5">
    <source>
        <dbReference type="PROSITE" id="PS51123"/>
    </source>
</evidence>
<evidence type="ECO:0000313" key="7">
    <source>
        <dbReference type="Proteomes" id="UP001597032"/>
    </source>
</evidence>
<comment type="subcellular location">
    <subcellularLocation>
        <location evidence="1">Cell outer membrane</location>
    </subcellularLocation>
</comment>
<dbReference type="Pfam" id="PF00691">
    <property type="entry name" value="OmpA"/>
    <property type="match status" value="1"/>
</dbReference>
<dbReference type="PANTHER" id="PTHR30329:SF21">
    <property type="entry name" value="LIPOPROTEIN YIAD-RELATED"/>
    <property type="match status" value="1"/>
</dbReference>
<dbReference type="Pfam" id="PF07676">
    <property type="entry name" value="PD40"/>
    <property type="match status" value="2"/>
</dbReference>
<dbReference type="RefSeq" id="WP_386782735.1">
    <property type="nucleotide sequence ID" value="NZ_JBHTIC010000008.1"/>
</dbReference>
<evidence type="ECO:0000256" key="3">
    <source>
        <dbReference type="ARBA" id="ARBA00023237"/>
    </source>
</evidence>
<evidence type="ECO:0000313" key="6">
    <source>
        <dbReference type="EMBL" id="MFD0762399.1"/>
    </source>
</evidence>
<dbReference type="CDD" id="cd07185">
    <property type="entry name" value="OmpA_C-like"/>
    <property type="match status" value="1"/>
</dbReference>
<evidence type="ECO:0000256" key="1">
    <source>
        <dbReference type="ARBA" id="ARBA00004442"/>
    </source>
</evidence>
<comment type="caution">
    <text evidence="6">The sequence shown here is derived from an EMBL/GenBank/DDBJ whole genome shotgun (WGS) entry which is preliminary data.</text>
</comment>
<organism evidence="6 7">
    <name type="scientific">Lutibacter aestuarii</name>
    <dbReference type="NCBI Taxonomy" id="861111"/>
    <lineage>
        <taxon>Bacteria</taxon>
        <taxon>Pseudomonadati</taxon>
        <taxon>Bacteroidota</taxon>
        <taxon>Flavobacteriia</taxon>
        <taxon>Flavobacteriales</taxon>
        <taxon>Flavobacteriaceae</taxon>
        <taxon>Lutibacter</taxon>
    </lineage>
</organism>
<dbReference type="InterPro" id="IPR050330">
    <property type="entry name" value="Bact_OuterMem_StrucFunc"/>
</dbReference>
<dbReference type="SUPFAM" id="SSF82171">
    <property type="entry name" value="DPP6 N-terminal domain-like"/>
    <property type="match status" value="1"/>
</dbReference>
<sequence length="951" mass="108954">MKKIVYLLLIFHFTINSQQLNYEVFNTSINSKYAEFGVTYLNNNTIIFASSKKDEIRKRRTNRQLYLELYIGEITDNGDIIETDRFSNEINNKFFESDVTFTKDLKTVYFTWNNYYNSLKYSDLKNSKALYLFKATVDKNFGLSNIEPLPFNSKRYSVRSPKLSKDGKQLFFISDMDGGYGGMDIYVVNITKNGSFSAPKNLGPNVNTSNDEFFPYIDENNTLYFSSYGHLGLGNLDIFKSEFKNGTYQKAENLPEPINSKFDDFAFVINNTKNTGYFTSNRNGGIGGVDIYAFKPKLPDCSQIITGLVYNKNTAKEIDDVEISLLKNGELIETHINQFEKKYNFKLDCNSTYSIIAQKEHFETLEIEIAIDTIFNKKLKQNLELTPILCNQLLTLQVVDEETGNTLENANILISENNQFTTTNYLQKEFVNFPLACNKAYKINISNEHYENFEFVLKTDNDYDRKISKTIKLTPKKCTQLITGNILNKETNKSLIGVTLNLYHNNTLIASKNVKNDSNYTFEVECDKLYKVVAKKENFETLTSEVVTNKAYNSTIQQNFELAPMSCNQLLTLNIIDSKTKKIIANSKITVFENNESLGNFSNEINLDCHKTYQISITNDAYEDAAVQLITANKNTQTIKKTIELTRKVCTQLISGKILNKNSNQIAIGTKVLLYQNNKLVNSQIVNSDGTYNFELNCNETYKVVTENKHYQPIELEILNPSTTTQYKNIELTPLKCEQFITGKVIDFNTQKELPDAIVTLYENNSKIDTLKLDKSANFKYKINCNKTYKLVSVLKNYNTYSTLINTSNELNKTIQKNIVLDYSKEFITVRDQKMIKTNPIYFDLDKSDIRTDAAIELNKVVEILQKYPKIKIEIKSHTDSRAPDNYNMKLSNSRAKSTISYIIAQGIDSSRVTGRGYGETQLVNKCANGVKCSDAEHQLNRRTEFIVIDE</sequence>
<dbReference type="Gene3D" id="3.30.1330.60">
    <property type="entry name" value="OmpA-like domain"/>
    <property type="match status" value="1"/>
</dbReference>
<dbReference type="EMBL" id="JBHTIC010000008">
    <property type="protein sequence ID" value="MFD0762399.1"/>
    <property type="molecule type" value="Genomic_DNA"/>
</dbReference>